<comment type="caution">
    <text evidence="7">The sequence shown here is derived from an EMBL/GenBank/DDBJ whole genome shotgun (WGS) entry which is preliminary data.</text>
</comment>
<gene>
    <name evidence="7" type="ORF">LMF89_22060</name>
</gene>
<dbReference type="EMBL" id="JAJHJB010000046">
    <property type="protein sequence ID" value="MCC5468024.1"/>
    <property type="molecule type" value="Genomic_DNA"/>
</dbReference>
<reference evidence="7" key="1">
    <citation type="submission" date="2021-11" db="EMBL/GenBank/DDBJ databases">
        <title>Description of a new species Pelosinus isolated from the bottom sediments of Lake Baikal.</title>
        <authorList>
            <person name="Zakharyuk A."/>
        </authorList>
    </citation>
    <scope>NUCLEOTIDE SEQUENCE</scope>
    <source>
        <strain evidence="7">Bkl1</strain>
    </source>
</reference>
<dbReference type="Pfam" id="PF03544">
    <property type="entry name" value="TonB_C"/>
    <property type="match status" value="1"/>
</dbReference>
<organism evidence="7 8">
    <name type="scientific">Pelosinus baikalensis</name>
    <dbReference type="NCBI Taxonomy" id="2892015"/>
    <lineage>
        <taxon>Bacteria</taxon>
        <taxon>Bacillati</taxon>
        <taxon>Bacillota</taxon>
        <taxon>Negativicutes</taxon>
        <taxon>Selenomonadales</taxon>
        <taxon>Sporomusaceae</taxon>
        <taxon>Pelosinus</taxon>
    </lineage>
</organism>
<evidence type="ECO:0000256" key="5">
    <source>
        <dbReference type="SAM" id="SignalP"/>
    </source>
</evidence>
<keyword evidence="4" id="KW-0472">Membrane</keyword>
<feature type="signal peptide" evidence="5">
    <location>
        <begin position="1"/>
        <end position="24"/>
    </location>
</feature>
<evidence type="ECO:0000256" key="1">
    <source>
        <dbReference type="ARBA" id="ARBA00004167"/>
    </source>
</evidence>
<name>A0ABS8I0U2_9FIRM</name>
<keyword evidence="3" id="KW-1133">Transmembrane helix</keyword>
<evidence type="ECO:0000256" key="3">
    <source>
        <dbReference type="ARBA" id="ARBA00022989"/>
    </source>
</evidence>
<keyword evidence="8" id="KW-1185">Reference proteome</keyword>
<comment type="subcellular location">
    <subcellularLocation>
        <location evidence="1">Membrane</location>
        <topology evidence="1">Single-pass membrane protein</topology>
    </subcellularLocation>
</comment>
<keyword evidence="2" id="KW-0812">Transmembrane</keyword>
<protein>
    <submittedName>
        <fullName evidence="7">Energy transducer TonB</fullName>
    </submittedName>
</protein>
<sequence length="140" mass="15059">MKKVGFIMAFTLLLIMGMSFSALAKDKAQMTPPQIITLAAISLPLEMKEKYAEQTVPVKIKATVSELGTVDGDVQIITSSGDAAFDNAVIESIKKSMFSPAYSDNTAVSCSIVLPLHVKVEKNIPEEQVGNETPPISDNQ</sequence>
<feature type="domain" description="TonB C-terminal" evidence="6">
    <location>
        <begin position="53"/>
        <end position="116"/>
    </location>
</feature>
<dbReference type="RefSeq" id="WP_229536935.1">
    <property type="nucleotide sequence ID" value="NZ_JAJHJB010000046.1"/>
</dbReference>
<dbReference type="InterPro" id="IPR006260">
    <property type="entry name" value="TonB/TolA_C"/>
</dbReference>
<evidence type="ECO:0000256" key="2">
    <source>
        <dbReference type="ARBA" id="ARBA00022692"/>
    </source>
</evidence>
<dbReference type="Gene3D" id="3.30.1150.10">
    <property type="match status" value="1"/>
</dbReference>
<dbReference type="SUPFAM" id="SSF74653">
    <property type="entry name" value="TolA/TonB C-terminal domain"/>
    <property type="match status" value="1"/>
</dbReference>
<evidence type="ECO:0000313" key="7">
    <source>
        <dbReference type="EMBL" id="MCC5468024.1"/>
    </source>
</evidence>
<feature type="chain" id="PRO_5047055018" evidence="5">
    <location>
        <begin position="25"/>
        <end position="140"/>
    </location>
</feature>
<evidence type="ECO:0000259" key="6">
    <source>
        <dbReference type="Pfam" id="PF03544"/>
    </source>
</evidence>
<evidence type="ECO:0000256" key="4">
    <source>
        <dbReference type="ARBA" id="ARBA00023136"/>
    </source>
</evidence>
<keyword evidence="5" id="KW-0732">Signal</keyword>
<accession>A0ABS8I0U2</accession>
<dbReference type="InterPro" id="IPR037682">
    <property type="entry name" value="TonB_C"/>
</dbReference>
<proteinExistence type="predicted"/>
<evidence type="ECO:0000313" key="8">
    <source>
        <dbReference type="Proteomes" id="UP001165492"/>
    </source>
</evidence>
<dbReference type="Proteomes" id="UP001165492">
    <property type="component" value="Unassembled WGS sequence"/>
</dbReference>
<dbReference type="NCBIfam" id="TIGR01352">
    <property type="entry name" value="tonB_Cterm"/>
    <property type="match status" value="1"/>
</dbReference>